<gene>
    <name evidence="2" type="ORF">E5167_14965</name>
</gene>
<feature type="chain" id="PRO_5020401573" evidence="1">
    <location>
        <begin position="22"/>
        <end position="787"/>
    </location>
</feature>
<protein>
    <submittedName>
        <fullName evidence="2">Ribonuclease HII</fullName>
    </submittedName>
</protein>
<dbReference type="InterPro" id="IPR015943">
    <property type="entry name" value="WD40/YVTN_repeat-like_dom_sf"/>
</dbReference>
<evidence type="ECO:0000313" key="3">
    <source>
        <dbReference type="Proteomes" id="UP000307657"/>
    </source>
</evidence>
<reference evidence="2 3" key="1">
    <citation type="submission" date="2019-04" db="EMBL/GenBank/DDBJ databases">
        <title>Lacinutrix sp. nov., isolated from marine water.</title>
        <authorList>
            <person name="Kim W."/>
        </authorList>
    </citation>
    <scope>NUCLEOTIDE SEQUENCE [LARGE SCALE GENOMIC DNA]</scope>
    <source>
        <strain evidence="2 3">CAU 1491</strain>
    </source>
</reference>
<evidence type="ECO:0000256" key="1">
    <source>
        <dbReference type="SAM" id="SignalP"/>
    </source>
</evidence>
<dbReference type="OrthoDB" id="1093345at2"/>
<keyword evidence="1" id="KW-0732">Signal</keyword>
<feature type="signal peptide" evidence="1">
    <location>
        <begin position="1"/>
        <end position="21"/>
    </location>
</feature>
<keyword evidence="3" id="KW-1185">Reference proteome</keyword>
<dbReference type="EMBL" id="SUPL01000012">
    <property type="protein sequence ID" value="TJY31854.1"/>
    <property type="molecule type" value="Genomic_DNA"/>
</dbReference>
<comment type="caution">
    <text evidence="2">The sequence shown here is derived from an EMBL/GenBank/DDBJ whole genome shotgun (WGS) entry which is preliminary data.</text>
</comment>
<dbReference type="Gene3D" id="2.130.10.10">
    <property type="entry name" value="YVTN repeat-like/Quinoprotein amine dehydrogenase"/>
    <property type="match status" value="1"/>
</dbReference>
<proteinExistence type="predicted"/>
<organism evidence="2 3">
    <name type="scientific">Pontimicrobium aquaticum</name>
    <dbReference type="NCBI Taxonomy" id="2565367"/>
    <lineage>
        <taxon>Bacteria</taxon>
        <taxon>Pseudomonadati</taxon>
        <taxon>Bacteroidota</taxon>
        <taxon>Flavobacteriia</taxon>
        <taxon>Flavobacteriales</taxon>
        <taxon>Flavobacteriaceae</taxon>
        <taxon>Pontimicrobium</taxon>
    </lineage>
</organism>
<dbReference type="RefSeq" id="WP_136844976.1">
    <property type="nucleotide sequence ID" value="NZ_SUPL01000012.1"/>
</dbReference>
<accession>A0A4U0ELI0</accession>
<sequence length="787" mass="89595">MKKFFVSLFIILLCFSCNTSKKNKTNIHQLIPDATSVVIKINTLETFKSDINNSAFVKRITKTDFYKNLNTSLKSLDKFRTDNELLICFNNNNDSTHFTFITKHHDSLVGATDSLKLHNLIIDSVFVASSSKNIIDNIKVHQNNSINNYNKVLNENASFSLLLNANSTTHFGNAIFNTSNKEFASSIALDLEVSPDEFILNGVSINNDSVQDFIDVFKNTVPQENTIQNIAPTNSNGYLSLTYNDFQILHKNLLQLKQQKADSTQHFELLETLKEVGVIYFEDSEVLAVKSIDAYSTNDILKSEEHKLESYRNTDIFSFDNPDYFKNVFSPIVSFSNTSKYINIDDYFLFADDKTILKTIITNFQNGSTFSNDANFLSLKESLSDEASLLVVAHPKKLLRILKATFNETNDDFDLSNHRYSGFQMVQDDGFVHINGAIKKNKSRAQQNTISEEFTVTLDADIITNPQFVVNHRTKQKEVVVQDINNNLYLISNNGKVLWKKQLQGTVLGNIEQVDLYKNGRLQLAFATPNRVYILDRNGNNVSPFPLKFNNPITQPLSVFDYDNNKNYRFLVTQNNILNMYDKNGKPVNGFKYNNTTNDIITQPKHFRVNNRDYIVFAAENSLKILNRRGQSRITVNETINFSGNAIYNYYNQFTTTTKSGDLVQVNLKGAVSKQSLNLNSKHYISTTSKTLTSIDENKLTIKQRSQELDFGNYTAPKIFYINDKIYVSLTDLQAQKVYMFDSQSKPINNFPVYGTSAIDFANIDGDSNLEFVTKGETNSIIVYQKN</sequence>
<dbReference type="AlphaFoldDB" id="A0A4U0ELI0"/>
<dbReference type="SUPFAM" id="SSF75011">
    <property type="entry name" value="3-carboxy-cis,cis-mucoante lactonizing enzyme"/>
    <property type="match status" value="1"/>
</dbReference>
<name>A0A4U0ELI0_9FLAO</name>
<dbReference type="Proteomes" id="UP000307657">
    <property type="component" value="Unassembled WGS sequence"/>
</dbReference>
<evidence type="ECO:0000313" key="2">
    <source>
        <dbReference type="EMBL" id="TJY31854.1"/>
    </source>
</evidence>